<evidence type="ECO:0000313" key="3">
    <source>
        <dbReference type="Proteomes" id="UP000250235"/>
    </source>
</evidence>
<evidence type="ECO:0000256" key="1">
    <source>
        <dbReference type="SAM" id="MobiDB-lite"/>
    </source>
</evidence>
<sequence length="221" mass="23264">MTRNETPSSACTRRPDEISANGFSSSRLAGTISGEGGGGGGDAKAACLERRGGGQELGLGFSCVVINIGYPRMSASGESSTTMHRILHASGSHPIPPPDDPKLGDGFGSDPTGPGPTDEHSVHPHHRDFIVTPIVDQIGPIESVSKTEYYDLKNHFSEPQDTASRGPTTIVAPESQFRTCPTNHDSIGYSRMSASGESSTTMHRLLYASGSHPIPPPDDPK</sequence>
<feature type="region of interest" description="Disordered" evidence="1">
    <location>
        <begin position="88"/>
        <end position="123"/>
    </location>
</feature>
<gene>
    <name evidence="2" type="ORF">F511_06193</name>
</gene>
<dbReference type="Proteomes" id="UP000250235">
    <property type="component" value="Unassembled WGS sequence"/>
</dbReference>
<organism evidence="2 3">
    <name type="scientific">Dorcoceras hygrometricum</name>
    <dbReference type="NCBI Taxonomy" id="472368"/>
    <lineage>
        <taxon>Eukaryota</taxon>
        <taxon>Viridiplantae</taxon>
        <taxon>Streptophyta</taxon>
        <taxon>Embryophyta</taxon>
        <taxon>Tracheophyta</taxon>
        <taxon>Spermatophyta</taxon>
        <taxon>Magnoliopsida</taxon>
        <taxon>eudicotyledons</taxon>
        <taxon>Gunneridae</taxon>
        <taxon>Pentapetalae</taxon>
        <taxon>asterids</taxon>
        <taxon>lamiids</taxon>
        <taxon>Lamiales</taxon>
        <taxon>Gesneriaceae</taxon>
        <taxon>Didymocarpoideae</taxon>
        <taxon>Trichosporeae</taxon>
        <taxon>Loxocarpinae</taxon>
        <taxon>Dorcoceras</taxon>
    </lineage>
</organism>
<proteinExistence type="predicted"/>
<evidence type="ECO:0000313" key="2">
    <source>
        <dbReference type="EMBL" id="KZV53026.1"/>
    </source>
</evidence>
<feature type="region of interest" description="Disordered" evidence="1">
    <location>
        <begin position="1"/>
        <end position="43"/>
    </location>
</feature>
<dbReference type="AlphaFoldDB" id="A0A2Z7D7G4"/>
<protein>
    <submittedName>
        <fullName evidence="2">Uncharacterized protein</fullName>
    </submittedName>
</protein>
<feature type="compositionally biased region" description="Gly residues" evidence="1">
    <location>
        <begin position="33"/>
        <end position="42"/>
    </location>
</feature>
<dbReference type="EMBL" id="KQ990561">
    <property type="protein sequence ID" value="KZV53026.1"/>
    <property type="molecule type" value="Genomic_DNA"/>
</dbReference>
<feature type="compositionally biased region" description="Polar residues" evidence="1">
    <location>
        <begin position="1"/>
        <end position="11"/>
    </location>
</feature>
<keyword evidence="3" id="KW-1185">Reference proteome</keyword>
<accession>A0A2Z7D7G4</accession>
<name>A0A2Z7D7G4_9LAMI</name>
<reference evidence="2 3" key="1">
    <citation type="journal article" date="2015" name="Proc. Natl. Acad. Sci. U.S.A.">
        <title>The resurrection genome of Boea hygrometrica: A blueprint for survival of dehydration.</title>
        <authorList>
            <person name="Xiao L."/>
            <person name="Yang G."/>
            <person name="Zhang L."/>
            <person name="Yang X."/>
            <person name="Zhao S."/>
            <person name="Ji Z."/>
            <person name="Zhou Q."/>
            <person name="Hu M."/>
            <person name="Wang Y."/>
            <person name="Chen M."/>
            <person name="Xu Y."/>
            <person name="Jin H."/>
            <person name="Xiao X."/>
            <person name="Hu G."/>
            <person name="Bao F."/>
            <person name="Hu Y."/>
            <person name="Wan P."/>
            <person name="Li L."/>
            <person name="Deng X."/>
            <person name="Kuang T."/>
            <person name="Xiang C."/>
            <person name="Zhu J.K."/>
            <person name="Oliver M.J."/>
            <person name="He Y."/>
        </authorList>
    </citation>
    <scope>NUCLEOTIDE SEQUENCE [LARGE SCALE GENOMIC DNA]</scope>
    <source>
        <strain evidence="3">cv. XS01</strain>
    </source>
</reference>